<dbReference type="EMBL" id="CM004396">
    <property type="protein sequence ID" value="OAY39928.1"/>
    <property type="molecule type" value="Genomic_DNA"/>
</dbReference>
<proteinExistence type="predicted"/>
<reference evidence="1" key="1">
    <citation type="submission" date="2016-02" db="EMBL/GenBank/DDBJ databases">
        <title>WGS assembly of Manihot esculenta.</title>
        <authorList>
            <person name="Bredeson J.V."/>
            <person name="Prochnik S.E."/>
            <person name="Lyons J.B."/>
            <person name="Schmutz J."/>
            <person name="Grimwood J."/>
            <person name="Vrebalov J."/>
            <person name="Bart R.S."/>
            <person name="Amuge T."/>
            <person name="Ferguson M.E."/>
            <person name="Green R."/>
            <person name="Putnam N."/>
            <person name="Stites J."/>
            <person name="Rounsley S."/>
            <person name="Rokhsar D.S."/>
        </authorList>
    </citation>
    <scope>NUCLEOTIDE SEQUENCE [LARGE SCALE GENOMIC DNA]</scope>
    <source>
        <tissue evidence="1">Leaf</tissue>
    </source>
</reference>
<accession>A0A2C9V763</accession>
<gene>
    <name evidence="1" type="ORF">MANES_10G134800</name>
</gene>
<evidence type="ECO:0008006" key="2">
    <source>
        <dbReference type="Google" id="ProtNLM"/>
    </source>
</evidence>
<organism evidence="1">
    <name type="scientific">Manihot esculenta</name>
    <name type="common">Cassava</name>
    <name type="synonym">Jatropha manihot</name>
    <dbReference type="NCBI Taxonomy" id="3983"/>
    <lineage>
        <taxon>Eukaryota</taxon>
        <taxon>Viridiplantae</taxon>
        <taxon>Streptophyta</taxon>
        <taxon>Embryophyta</taxon>
        <taxon>Tracheophyta</taxon>
        <taxon>Spermatophyta</taxon>
        <taxon>Magnoliopsida</taxon>
        <taxon>eudicotyledons</taxon>
        <taxon>Gunneridae</taxon>
        <taxon>Pentapetalae</taxon>
        <taxon>rosids</taxon>
        <taxon>fabids</taxon>
        <taxon>Malpighiales</taxon>
        <taxon>Euphorbiaceae</taxon>
        <taxon>Crotonoideae</taxon>
        <taxon>Manihoteae</taxon>
        <taxon>Manihot</taxon>
    </lineage>
</organism>
<name>A0A2C9V763_MANES</name>
<protein>
    <recommendedName>
        <fullName evidence="2">Retrotransposon gag domain-containing protein</fullName>
    </recommendedName>
</protein>
<sequence>MRISLGAKQKLGFIDGTMKVLEIEFENYKVWQRCDYMVTELCLEIAERYGKCNGPMIYEIWRIITSISQENVSVSVYFTRLRQLWDELSTIEVLPPYTCGVAKIMDGLQNKQKVIQFLMRLNDAFEPMRNRVLMMDPLPSVSKAYSMVVKFEAKK</sequence>
<dbReference type="PANTHER" id="PTHR37610">
    <property type="entry name" value="CCHC-TYPE DOMAIN-CONTAINING PROTEIN"/>
    <property type="match status" value="1"/>
</dbReference>
<dbReference type="AlphaFoldDB" id="A0A2C9V763"/>
<dbReference type="PANTHER" id="PTHR37610:SF40">
    <property type="entry name" value="OS01G0909600 PROTEIN"/>
    <property type="match status" value="1"/>
</dbReference>
<evidence type="ECO:0000313" key="1">
    <source>
        <dbReference type="EMBL" id="OAY39928.1"/>
    </source>
</evidence>